<dbReference type="Proteomes" id="UP000436088">
    <property type="component" value="Unassembled WGS sequence"/>
</dbReference>
<dbReference type="SMART" id="SM00257">
    <property type="entry name" value="LysM"/>
    <property type="match status" value="1"/>
</dbReference>
<evidence type="ECO:0000256" key="2">
    <source>
        <dbReference type="ARBA" id="ARBA00023026"/>
    </source>
</evidence>
<accession>A0A6A2ZDY4</accession>
<dbReference type="InterPro" id="IPR018392">
    <property type="entry name" value="LysM"/>
</dbReference>
<keyword evidence="3" id="KW-0732">Signal</keyword>
<dbReference type="PANTHER" id="PTHR34997">
    <property type="entry name" value="AM15"/>
    <property type="match status" value="1"/>
</dbReference>
<dbReference type="Gene3D" id="3.10.350.10">
    <property type="entry name" value="LysM domain"/>
    <property type="match status" value="1"/>
</dbReference>
<dbReference type="PROSITE" id="PS51782">
    <property type="entry name" value="LYSM"/>
    <property type="match status" value="1"/>
</dbReference>
<name>A0A6A2ZDY4_HIBSY</name>
<keyword evidence="2" id="KW-0843">Virulence</keyword>
<evidence type="ECO:0000256" key="3">
    <source>
        <dbReference type="SAM" id="SignalP"/>
    </source>
</evidence>
<dbReference type="GO" id="GO:0008061">
    <property type="term" value="F:chitin binding"/>
    <property type="evidence" value="ECO:0007669"/>
    <property type="project" value="UniProtKB-KW"/>
</dbReference>
<proteinExistence type="predicted"/>
<dbReference type="AlphaFoldDB" id="A0A6A2ZDY4"/>
<dbReference type="InterPro" id="IPR052210">
    <property type="entry name" value="LysM1-like"/>
</dbReference>
<evidence type="ECO:0000259" key="4">
    <source>
        <dbReference type="PROSITE" id="PS51782"/>
    </source>
</evidence>
<dbReference type="InterPro" id="IPR036779">
    <property type="entry name" value="LysM_dom_sf"/>
</dbReference>
<evidence type="ECO:0000256" key="1">
    <source>
        <dbReference type="ARBA" id="ARBA00022669"/>
    </source>
</evidence>
<protein>
    <recommendedName>
        <fullName evidence="4">LysM domain-containing protein</fullName>
    </recommendedName>
</protein>
<dbReference type="EMBL" id="VEPZ02001168">
    <property type="protein sequence ID" value="KAE8689730.1"/>
    <property type="molecule type" value="Genomic_DNA"/>
</dbReference>
<feature type="signal peptide" evidence="3">
    <location>
        <begin position="1"/>
        <end position="29"/>
    </location>
</feature>
<evidence type="ECO:0000313" key="5">
    <source>
        <dbReference type="EMBL" id="KAE8689730.1"/>
    </source>
</evidence>
<dbReference type="SUPFAM" id="SSF54106">
    <property type="entry name" value="LysM domain"/>
    <property type="match status" value="1"/>
</dbReference>
<keyword evidence="1" id="KW-0147">Chitin-binding</keyword>
<comment type="caution">
    <text evidence="5">The sequence shown here is derived from an EMBL/GenBank/DDBJ whole genome shotgun (WGS) entry which is preliminary data.</text>
</comment>
<organism evidence="5 6">
    <name type="scientific">Hibiscus syriacus</name>
    <name type="common">Rose of Sharon</name>
    <dbReference type="NCBI Taxonomy" id="106335"/>
    <lineage>
        <taxon>Eukaryota</taxon>
        <taxon>Viridiplantae</taxon>
        <taxon>Streptophyta</taxon>
        <taxon>Embryophyta</taxon>
        <taxon>Tracheophyta</taxon>
        <taxon>Spermatophyta</taxon>
        <taxon>Magnoliopsida</taxon>
        <taxon>eudicotyledons</taxon>
        <taxon>Gunneridae</taxon>
        <taxon>Pentapetalae</taxon>
        <taxon>rosids</taxon>
        <taxon>malvids</taxon>
        <taxon>Malvales</taxon>
        <taxon>Malvaceae</taxon>
        <taxon>Malvoideae</taxon>
        <taxon>Hibiscus</taxon>
    </lineage>
</organism>
<gene>
    <name evidence="5" type="ORF">F3Y22_tig00110933pilonHSYRG00358</name>
</gene>
<keyword evidence="6" id="KW-1185">Reference proteome</keyword>
<evidence type="ECO:0000313" key="6">
    <source>
        <dbReference type="Proteomes" id="UP000436088"/>
    </source>
</evidence>
<feature type="domain" description="LysM" evidence="4">
    <location>
        <begin position="44"/>
        <end position="88"/>
    </location>
</feature>
<dbReference type="Pfam" id="PF01476">
    <property type="entry name" value="LysM"/>
    <property type="match status" value="1"/>
</dbReference>
<reference evidence="5" key="1">
    <citation type="submission" date="2019-09" db="EMBL/GenBank/DDBJ databases">
        <title>Draft genome information of white flower Hibiscus syriacus.</title>
        <authorList>
            <person name="Kim Y.-M."/>
        </authorList>
    </citation>
    <scope>NUCLEOTIDE SEQUENCE [LARGE SCALE GENOMIC DNA]</scope>
    <source>
        <strain evidence="5">YM2019G1</strain>
    </source>
</reference>
<dbReference type="PANTHER" id="PTHR34997:SF1">
    <property type="entry name" value="PEPTIDOGLYCAN-BINDING LYSIN DOMAIN"/>
    <property type="match status" value="1"/>
</dbReference>
<sequence>MAKSNNKISMPTNLVLIVAVLVLVSMAESRGLVISRKSIPSCVKVYGVESGDTCFGVTQTFNLTTRFFDSVNPNLNCDSLFVGQWLCIAGTA</sequence>
<dbReference type="CDD" id="cd00118">
    <property type="entry name" value="LysM"/>
    <property type="match status" value="1"/>
</dbReference>
<feature type="chain" id="PRO_5025407051" description="LysM domain-containing protein" evidence="3">
    <location>
        <begin position="30"/>
        <end position="92"/>
    </location>
</feature>